<keyword evidence="10 13" id="KW-0460">Magnesium</keyword>
<dbReference type="PIRSF" id="PIRSF028980">
    <property type="entry name" value="tRNAHis_guanylyltransferase"/>
    <property type="match status" value="1"/>
</dbReference>
<keyword evidence="7 13" id="KW-0548">Nucleotidyltransferase</keyword>
<keyword evidence="17" id="KW-1185">Reference proteome</keyword>
<dbReference type="InterPro" id="IPR024956">
    <property type="entry name" value="tRNAHis_GuaTrfase_cat"/>
</dbReference>
<dbReference type="InterPro" id="IPR007537">
    <property type="entry name" value="tRNAHis_GuaTrfase_Thg1"/>
</dbReference>
<accession>A0ABR4NH50</accession>
<dbReference type="Gene3D" id="3.30.70.3000">
    <property type="match status" value="1"/>
</dbReference>
<comment type="cofactor">
    <cofactor evidence="1 13">
        <name>Mg(2+)</name>
        <dbReference type="ChEBI" id="CHEBI:18420"/>
    </cofactor>
</comment>
<proteinExistence type="inferred from homology"/>
<evidence type="ECO:0000256" key="6">
    <source>
        <dbReference type="ARBA" id="ARBA00022694"/>
    </source>
</evidence>
<dbReference type="PANTHER" id="PTHR12729">
    <property type="entry name" value="TRNA(HIS) GUANYLYLTRANSFERASE-RELATED"/>
    <property type="match status" value="1"/>
</dbReference>
<evidence type="ECO:0000256" key="4">
    <source>
        <dbReference type="ARBA" id="ARBA00015443"/>
    </source>
</evidence>
<evidence type="ECO:0000313" key="16">
    <source>
        <dbReference type="EMBL" id="KAL2918846.1"/>
    </source>
</evidence>
<evidence type="ECO:0000256" key="11">
    <source>
        <dbReference type="ARBA" id="ARBA00023134"/>
    </source>
</evidence>
<evidence type="ECO:0000256" key="8">
    <source>
        <dbReference type="ARBA" id="ARBA00022723"/>
    </source>
</evidence>
<comment type="catalytic activity">
    <reaction evidence="13">
        <text>a 5'-end ribonucleotide-tRNA(His) + GTP + ATP + H2O = a 5'-end phospho-guanosine-ribonucleotide-tRNA(His) + AMP + 2 diphosphate + H(+)</text>
        <dbReference type="Rhea" id="RHEA:54564"/>
        <dbReference type="Rhea" id="RHEA-COMP:14193"/>
        <dbReference type="Rhea" id="RHEA-COMP:14917"/>
        <dbReference type="ChEBI" id="CHEBI:15377"/>
        <dbReference type="ChEBI" id="CHEBI:15378"/>
        <dbReference type="ChEBI" id="CHEBI:30616"/>
        <dbReference type="ChEBI" id="CHEBI:33019"/>
        <dbReference type="ChEBI" id="CHEBI:37565"/>
        <dbReference type="ChEBI" id="CHEBI:138282"/>
        <dbReference type="ChEBI" id="CHEBI:141847"/>
        <dbReference type="ChEBI" id="CHEBI:456215"/>
        <dbReference type="EC" id="2.7.7.79"/>
    </reaction>
</comment>
<evidence type="ECO:0000256" key="12">
    <source>
        <dbReference type="ARBA" id="ARBA00032480"/>
    </source>
</evidence>
<keyword evidence="8 13" id="KW-0479">Metal-binding</keyword>
<dbReference type="Pfam" id="PF04446">
    <property type="entry name" value="Thg1"/>
    <property type="match status" value="1"/>
</dbReference>
<keyword evidence="11 13" id="KW-0342">GTP-binding</keyword>
<reference evidence="16 17" key="1">
    <citation type="submission" date="2023-09" db="EMBL/GenBank/DDBJ databases">
        <title>Pangenome analysis of Batrachochytrium dendrobatidis and related Chytrids.</title>
        <authorList>
            <person name="Yacoub M.N."/>
            <person name="Stajich J.E."/>
            <person name="James T.Y."/>
        </authorList>
    </citation>
    <scope>NUCLEOTIDE SEQUENCE [LARGE SCALE GENOMIC DNA]</scope>
    <source>
        <strain evidence="16 17">JEL0888</strain>
    </source>
</reference>
<evidence type="ECO:0000259" key="14">
    <source>
        <dbReference type="Pfam" id="PF04446"/>
    </source>
</evidence>
<evidence type="ECO:0000256" key="1">
    <source>
        <dbReference type="ARBA" id="ARBA00001946"/>
    </source>
</evidence>
<dbReference type="InterPro" id="IPR025845">
    <property type="entry name" value="Thg1_C_dom"/>
</dbReference>
<dbReference type="PANTHER" id="PTHR12729:SF6">
    <property type="entry name" value="TRNA(HIS) GUANYLYLTRANSFERASE-RELATED"/>
    <property type="match status" value="1"/>
</dbReference>
<dbReference type="Proteomes" id="UP001527925">
    <property type="component" value="Unassembled WGS sequence"/>
</dbReference>
<gene>
    <name evidence="16" type="primary">THG1</name>
    <name evidence="16" type="ORF">HK105_201680</name>
</gene>
<comment type="caution">
    <text evidence="16">The sequence shown here is derived from an EMBL/GenBank/DDBJ whole genome shotgun (WGS) entry which is preliminary data.</text>
</comment>
<keyword evidence="6 13" id="KW-0819">tRNA processing</keyword>
<comment type="similarity">
    <text evidence="2 13">Belongs to the tRNA(His) guanylyltransferase family.</text>
</comment>
<evidence type="ECO:0000256" key="10">
    <source>
        <dbReference type="ARBA" id="ARBA00022842"/>
    </source>
</evidence>
<evidence type="ECO:0000256" key="9">
    <source>
        <dbReference type="ARBA" id="ARBA00022741"/>
    </source>
</evidence>
<keyword evidence="9 13" id="KW-0547">Nucleotide-binding</keyword>
<evidence type="ECO:0000313" key="17">
    <source>
        <dbReference type="Proteomes" id="UP001527925"/>
    </source>
</evidence>
<evidence type="ECO:0000256" key="13">
    <source>
        <dbReference type="PIRNR" id="PIRNR028980"/>
    </source>
</evidence>
<dbReference type="EMBL" id="JADGIZ020000005">
    <property type="protein sequence ID" value="KAL2918846.1"/>
    <property type="molecule type" value="Genomic_DNA"/>
</dbReference>
<sequence>MAATRFEYVRNFEQPTTLLRNTWIVVRLDGHGFHRFSKEHQFAKPNDVRALHLMNASAAAVMREFDDIALAYGQSDEFSFVFRPSTMVYSRREAKIITNLCSLFTATFVMQWPQFFGSQPLSYAPSFDARAVCYPTIANLRDYMSWRQADCHINNLYNTAFWALVLDSKDPKTEQQAEAILRVTDSAAKNEILFTQFGINYNNIDPMFRKGSTLFWRKQDVEEVSAKTGQPVVRKRNVLATEYVDVIGESFWKENPHLLSRGKQRE</sequence>
<evidence type="ECO:0000256" key="7">
    <source>
        <dbReference type="ARBA" id="ARBA00022695"/>
    </source>
</evidence>
<dbReference type="InterPro" id="IPR038469">
    <property type="entry name" value="tRNAHis_GuaTrfase_Thg1_sf"/>
</dbReference>
<protein>
    <recommendedName>
        <fullName evidence="4 13">tRNA(His) guanylyltransferase</fullName>
        <ecNumber evidence="3 13">2.7.7.79</ecNumber>
    </recommendedName>
    <alternativeName>
        <fullName evidence="12 13">tRNA-histidine guanylyltransferase</fullName>
    </alternativeName>
</protein>
<dbReference type="EC" id="2.7.7.79" evidence="3 13"/>
<dbReference type="GO" id="GO:0008193">
    <property type="term" value="F:tRNA guanylyltransferase activity"/>
    <property type="evidence" value="ECO:0007669"/>
    <property type="project" value="UniProtKB-EC"/>
</dbReference>
<evidence type="ECO:0000256" key="5">
    <source>
        <dbReference type="ARBA" id="ARBA00022679"/>
    </source>
</evidence>
<name>A0ABR4NH50_9FUNG</name>
<organism evidence="16 17">
    <name type="scientific">Polyrhizophydium stewartii</name>
    <dbReference type="NCBI Taxonomy" id="2732419"/>
    <lineage>
        <taxon>Eukaryota</taxon>
        <taxon>Fungi</taxon>
        <taxon>Fungi incertae sedis</taxon>
        <taxon>Chytridiomycota</taxon>
        <taxon>Chytridiomycota incertae sedis</taxon>
        <taxon>Chytridiomycetes</taxon>
        <taxon>Rhizophydiales</taxon>
        <taxon>Rhizophydiales incertae sedis</taxon>
        <taxon>Polyrhizophydium</taxon>
    </lineage>
</organism>
<comment type="function">
    <text evidence="13">Adds a GMP to the 5'-end of tRNA(His) after transcription and RNase P cleavage.</text>
</comment>
<feature type="domain" description="tRNAHis guanylyltransferase catalytic" evidence="14">
    <location>
        <begin position="6"/>
        <end position="135"/>
    </location>
</feature>
<evidence type="ECO:0000256" key="2">
    <source>
        <dbReference type="ARBA" id="ARBA00010113"/>
    </source>
</evidence>
<evidence type="ECO:0000256" key="3">
    <source>
        <dbReference type="ARBA" id="ARBA00012511"/>
    </source>
</evidence>
<feature type="domain" description="Thg1 C-terminal" evidence="15">
    <location>
        <begin position="139"/>
        <end position="246"/>
    </location>
</feature>
<evidence type="ECO:0000259" key="15">
    <source>
        <dbReference type="Pfam" id="PF14413"/>
    </source>
</evidence>
<keyword evidence="5 13" id="KW-0808">Transferase</keyword>
<dbReference type="Pfam" id="PF14413">
    <property type="entry name" value="Thg1C"/>
    <property type="match status" value="1"/>
</dbReference>